<organism evidence="1 2">
    <name type="scientific">Clostridioides difficile (strain CD196)</name>
    <name type="common">Peptoclostridium difficile</name>
    <dbReference type="NCBI Taxonomy" id="645462"/>
    <lineage>
        <taxon>Bacteria</taxon>
        <taxon>Bacillati</taxon>
        <taxon>Bacillota</taxon>
        <taxon>Clostridia</taxon>
        <taxon>Peptostreptococcales</taxon>
        <taxon>Peptostreptococcaceae</taxon>
        <taxon>Clostridioides</taxon>
    </lineage>
</organism>
<sequence length="75" mass="8785">MRFVMDERKLEFSIFCIEALAEKLNIDSEGVYKLLKHDTDILDNYIIPCYEALHSQSKSYIVEDLIQVLEEKGVM</sequence>
<dbReference type="AlphaFoldDB" id="A0A0H3NFI0"/>
<gene>
    <name evidence="1" type="ordered locus">CD196_2962</name>
</gene>
<name>A0A0H3NFI0_CLODC</name>
<proteinExistence type="predicted"/>
<dbReference type="EMBL" id="FN538970">
    <property type="protein sequence ID" value="CBA65962.1"/>
    <property type="molecule type" value="Genomic_DNA"/>
</dbReference>
<dbReference type="Pfam" id="PF12668">
    <property type="entry name" value="DUF3791"/>
    <property type="match status" value="1"/>
</dbReference>
<reference evidence="1 2" key="1">
    <citation type="journal article" date="2009" name="Genome Biol.">
        <title>Comparative genome and phenotypic analysis of Clostridium difficile 027 strains provides insight into the evolution of a hypervirulent bacterium.</title>
        <authorList>
            <person name="Stabler R.A."/>
            <person name="He M."/>
            <person name="Dawson L."/>
            <person name="Martin M."/>
            <person name="Valiente E."/>
            <person name="Corton C."/>
            <person name="Lawley T.D."/>
            <person name="Sebaihia M."/>
            <person name="Quail M.A."/>
            <person name="Rose G."/>
            <person name="Gerding D.N."/>
            <person name="Gibert M."/>
            <person name="Popoff M.R."/>
            <person name="Parkhill J."/>
            <person name="Dougan G."/>
            <person name="Wren B.W."/>
        </authorList>
    </citation>
    <scope>NUCLEOTIDE SEQUENCE [LARGE SCALE GENOMIC DNA]</scope>
    <source>
        <strain evidence="1 2">CD196</strain>
    </source>
</reference>
<accession>A0A0H3NFI0</accession>
<dbReference type="Proteomes" id="UP000002068">
    <property type="component" value="Chromosome"/>
</dbReference>
<dbReference type="InterPro" id="IPR024269">
    <property type="entry name" value="DUF3791"/>
</dbReference>
<evidence type="ECO:0000313" key="2">
    <source>
        <dbReference type="Proteomes" id="UP000002068"/>
    </source>
</evidence>
<evidence type="ECO:0000313" key="1">
    <source>
        <dbReference type="EMBL" id="CBA65962.1"/>
    </source>
</evidence>
<dbReference type="KEGG" id="cdc:CD196_2962"/>
<protein>
    <submittedName>
        <fullName evidence="1">Uncharacterized protein</fullName>
    </submittedName>
</protein>
<dbReference type="HOGENOM" id="CLU_174021_1_0_9"/>